<dbReference type="GO" id="GO:0008251">
    <property type="term" value="F:tRNA-specific adenosine deaminase activity"/>
    <property type="evidence" value="ECO:0007669"/>
    <property type="project" value="TreeGrafter"/>
</dbReference>
<accession>A0A3B3VJL5</accession>
<dbReference type="FunFam" id="3.30.160.20:FF:000009">
    <property type="entry name" value="Adenosine deaminase RNA-specific B2 (inactive)"/>
    <property type="match status" value="1"/>
</dbReference>
<dbReference type="STRING" id="48699.ENSPLAP00000024974"/>
<dbReference type="InterPro" id="IPR044458">
    <property type="entry name" value="ADAR2_DSRM_1"/>
</dbReference>
<dbReference type="SMART" id="SM00358">
    <property type="entry name" value="DSRM"/>
    <property type="match status" value="2"/>
</dbReference>
<dbReference type="Gene3D" id="3.30.160.20">
    <property type="match status" value="2"/>
</dbReference>
<sequence length="380" mass="41718">MSENLRSGWRTHITELSCKEIIKDSKFYIYKILQRRHCKLLFLGTAGSCSTDVKENHNLDNLFSKEGVASVAVQLLSGRTGRARKRPLAEGNNGRTPCKYWPKRRKKVSGPIVPKNALMQLNEIKPGLQYKLLSQSGPVHAPVFVMTVEVNGQVFDGSGPTKKKAKLGAAEKALRSFVQFPNASEAHMAMGRTLAVHTDFTSDQGDFPDELFNAFETSRALDIVQSPLPPNPFSFTSLTSGKNPVMILNEMRPGLKYNTVSESGESHAKNFVMSVTVDAQNFQGSGRNKRLAKARAAQAALSALFHIEPDQVSSRQPIPKEGLHRGHCGSTELPPPGVPPLYESYLLPICLLPRSGRKCNLTPLCLHVSWGQCTVSSAPL</sequence>
<dbReference type="CDD" id="cd19895">
    <property type="entry name" value="DSRM_RED1_rpt1"/>
    <property type="match status" value="1"/>
</dbReference>
<dbReference type="GO" id="GO:0046872">
    <property type="term" value="F:metal ion binding"/>
    <property type="evidence" value="ECO:0007669"/>
    <property type="project" value="UniProtKB-KW"/>
</dbReference>
<dbReference type="PROSITE" id="PS50137">
    <property type="entry name" value="DS_RBD"/>
    <property type="match status" value="2"/>
</dbReference>
<dbReference type="FunFam" id="3.30.160.20:FF:000011">
    <property type="entry name" value="double-stranded RNA-specific editase 1 isoform X1"/>
    <property type="match status" value="1"/>
</dbReference>
<keyword evidence="3" id="KW-0677">Repeat</keyword>
<dbReference type="GO" id="GO:0006382">
    <property type="term" value="P:adenosine to inosine editing"/>
    <property type="evidence" value="ECO:0007669"/>
    <property type="project" value="TreeGrafter"/>
</dbReference>
<evidence type="ECO:0000313" key="11">
    <source>
        <dbReference type="Proteomes" id="UP000261500"/>
    </source>
</evidence>
<evidence type="ECO:0000256" key="7">
    <source>
        <dbReference type="ARBA" id="ARBA00023242"/>
    </source>
</evidence>
<keyword evidence="5" id="KW-0862">Zinc</keyword>
<dbReference type="InterPro" id="IPR044459">
    <property type="entry name" value="ADAR2_DSRM_2"/>
</dbReference>
<dbReference type="Proteomes" id="UP000261500">
    <property type="component" value="Unplaced"/>
</dbReference>
<evidence type="ECO:0000256" key="3">
    <source>
        <dbReference type="ARBA" id="ARBA00022737"/>
    </source>
</evidence>
<dbReference type="GO" id="GO:0006396">
    <property type="term" value="P:RNA processing"/>
    <property type="evidence" value="ECO:0007669"/>
    <property type="project" value="TreeGrafter"/>
</dbReference>
<organism evidence="10 11">
    <name type="scientific">Poecilia latipinna</name>
    <name type="common">sailfin molly</name>
    <dbReference type="NCBI Taxonomy" id="48699"/>
    <lineage>
        <taxon>Eukaryota</taxon>
        <taxon>Metazoa</taxon>
        <taxon>Chordata</taxon>
        <taxon>Craniata</taxon>
        <taxon>Vertebrata</taxon>
        <taxon>Euteleostomi</taxon>
        <taxon>Actinopterygii</taxon>
        <taxon>Neopterygii</taxon>
        <taxon>Teleostei</taxon>
        <taxon>Neoteleostei</taxon>
        <taxon>Acanthomorphata</taxon>
        <taxon>Ovalentaria</taxon>
        <taxon>Atherinomorphae</taxon>
        <taxon>Cyprinodontiformes</taxon>
        <taxon>Poeciliidae</taxon>
        <taxon>Poeciliinae</taxon>
        <taxon>Poecilia</taxon>
    </lineage>
</organism>
<feature type="domain" description="DRBM" evidence="9">
    <location>
        <begin position="113"/>
        <end position="179"/>
    </location>
</feature>
<dbReference type="SUPFAM" id="SSF54768">
    <property type="entry name" value="dsRNA-binding domain-like"/>
    <property type="match status" value="2"/>
</dbReference>
<dbReference type="GO" id="GO:0005737">
    <property type="term" value="C:cytoplasm"/>
    <property type="evidence" value="ECO:0007669"/>
    <property type="project" value="TreeGrafter"/>
</dbReference>
<dbReference type="GeneTree" id="ENSGT00940000155992"/>
<evidence type="ECO:0000256" key="5">
    <source>
        <dbReference type="ARBA" id="ARBA00022833"/>
    </source>
</evidence>
<keyword evidence="2" id="KW-0479">Metal-binding</keyword>
<dbReference type="Pfam" id="PF00035">
    <property type="entry name" value="dsrm"/>
    <property type="match status" value="2"/>
</dbReference>
<dbReference type="AlphaFoldDB" id="A0A3B3VJL5"/>
<keyword evidence="11" id="KW-1185">Reference proteome</keyword>
<dbReference type="PANTHER" id="PTHR10910">
    <property type="entry name" value="EUKARYOTE SPECIFIC DSRNA BINDING PROTEIN"/>
    <property type="match status" value="1"/>
</dbReference>
<reference evidence="10" key="2">
    <citation type="submission" date="2025-09" db="UniProtKB">
        <authorList>
            <consortium name="Ensembl"/>
        </authorList>
    </citation>
    <scope>IDENTIFICATION</scope>
</reference>
<evidence type="ECO:0000256" key="1">
    <source>
        <dbReference type="ARBA" id="ARBA00004123"/>
    </source>
</evidence>
<evidence type="ECO:0000259" key="9">
    <source>
        <dbReference type="PROSITE" id="PS50137"/>
    </source>
</evidence>
<feature type="domain" description="DRBM" evidence="9">
    <location>
        <begin position="243"/>
        <end position="306"/>
    </location>
</feature>
<evidence type="ECO:0000256" key="4">
    <source>
        <dbReference type="ARBA" id="ARBA00022801"/>
    </source>
</evidence>
<evidence type="ECO:0000256" key="2">
    <source>
        <dbReference type="ARBA" id="ARBA00022723"/>
    </source>
</evidence>
<dbReference type="Ensembl" id="ENSPLAT00000002039.1">
    <property type="protein sequence ID" value="ENSPLAP00000024974.1"/>
    <property type="gene ID" value="ENSPLAG00000011630.1"/>
</dbReference>
<keyword evidence="6 8" id="KW-0694">RNA-binding</keyword>
<dbReference type="InterPro" id="IPR014720">
    <property type="entry name" value="dsRBD_dom"/>
</dbReference>
<name>A0A3B3VJL5_9TELE</name>
<comment type="subcellular location">
    <subcellularLocation>
        <location evidence="1">Nucleus</location>
    </subcellularLocation>
</comment>
<dbReference type="GO" id="GO:0003726">
    <property type="term" value="F:double-stranded RNA adenosine deaminase activity"/>
    <property type="evidence" value="ECO:0007669"/>
    <property type="project" value="TreeGrafter"/>
</dbReference>
<dbReference type="PANTHER" id="PTHR10910:SF58">
    <property type="entry name" value="DOUBLE-STRANDED RNA-SPECIFIC EDITASE 1"/>
    <property type="match status" value="1"/>
</dbReference>
<evidence type="ECO:0000256" key="8">
    <source>
        <dbReference type="PROSITE-ProRule" id="PRU00266"/>
    </source>
</evidence>
<evidence type="ECO:0000256" key="6">
    <source>
        <dbReference type="ARBA" id="ARBA00022884"/>
    </source>
</evidence>
<dbReference type="CDD" id="cd19898">
    <property type="entry name" value="DSRM_RED1_rpt2"/>
    <property type="match status" value="1"/>
</dbReference>
<reference evidence="10" key="1">
    <citation type="submission" date="2025-08" db="UniProtKB">
        <authorList>
            <consortium name="Ensembl"/>
        </authorList>
    </citation>
    <scope>IDENTIFICATION</scope>
</reference>
<evidence type="ECO:0000313" key="10">
    <source>
        <dbReference type="Ensembl" id="ENSPLAP00000024974.1"/>
    </source>
</evidence>
<keyword evidence="7" id="KW-0539">Nucleus</keyword>
<keyword evidence="4" id="KW-0378">Hydrolase</keyword>
<protein>
    <submittedName>
        <fullName evidence="10">Adenosine deaminase RNA specific B1</fullName>
    </submittedName>
</protein>
<proteinExistence type="predicted"/>
<dbReference type="GO" id="GO:0005730">
    <property type="term" value="C:nucleolus"/>
    <property type="evidence" value="ECO:0007669"/>
    <property type="project" value="TreeGrafter"/>
</dbReference>
<dbReference type="GO" id="GO:0003725">
    <property type="term" value="F:double-stranded RNA binding"/>
    <property type="evidence" value="ECO:0007669"/>
    <property type="project" value="TreeGrafter"/>
</dbReference>